<gene>
    <name evidence="2" type="ORF">HAX54_049746</name>
</gene>
<evidence type="ECO:0000256" key="1">
    <source>
        <dbReference type="SAM" id="MobiDB-lite"/>
    </source>
</evidence>
<feature type="compositionally biased region" description="Acidic residues" evidence="1">
    <location>
        <begin position="9"/>
        <end position="18"/>
    </location>
</feature>
<comment type="caution">
    <text evidence="2">The sequence shown here is derived from an EMBL/GenBank/DDBJ whole genome shotgun (WGS) entry which is preliminary data.</text>
</comment>
<evidence type="ECO:0000313" key="2">
    <source>
        <dbReference type="EMBL" id="MCE3051406.1"/>
    </source>
</evidence>
<keyword evidence="3" id="KW-1185">Reference proteome</keyword>
<reference evidence="2 3" key="1">
    <citation type="journal article" date="2021" name="BMC Genomics">
        <title>Datura genome reveals duplications of psychoactive alkaloid biosynthetic genes and high mutation rate following tissue culture.</title>
        <authorList>
            <person name="Rajewski A."/>
            <person name="Carter-House D."/>
            <person name="Stajich J."/>
            <person name="Litt A."/>
        </authorList>
    </citation>
    <scope>NUCLEOTIDE SEQUENCE [LARGE SCALE GENOMIC DNA]</scope>
    <source>
        <strain evidence="2">AR-01</strain>
    </source>
</reference>
<dbReference type="EMBL" id="JACEIK010008511">
    <property type="protein sequence ID" value="MCE3051406.1"/>
    <property type="molecule type" value="Genomic_DNA"/>
</dbReference>
<sequence>MSLALTSTEDQEIDDGGDDMTLFTKSVDENNEAKIRNQSLIEKKESDSEDIFALIARSDQDFEHDDCETHVLEIKNIQEDLHTLHKKEENASTYVYLDLKDHESLEVDDLMKQVLSINYEKYAP</sequence>
<proteinExistence type="predicted"/>
<dbReference type="Proteomes" id="UP000823775">
    <property type="component" value="Unassembled WGS sequence"/>
</dbReference>
<accession>A0ABS8WMV6</accession>
<organism evidence="2 3">
    <name type="scientific">Datura stramonium</name>
    <name type="common">Jimsonweed</name>
    <name type="synonym">Common thornapple</name>
    <dbReference type="NCBI Taxonomy" id="4076"/>
    <lineage>
        <taxon>Eukaryota</taxon>
        <taxon>Viridiplantae</taxon>
        <taxon>Streptophyta</taxon>
        <taxon>Embryophyta</taxon>
        <taxon>Tracheophyta</taxon>
        <taxon>Spermatophyta</taxon>
        <taxon>Magnoliopsida</taxon>
        <taxon>eudicotyledons</taxon>
        <taxon>Gunneridae</taxon>
        <taxon>Pentapetalae</taxon>
        <taxon>asterids</taxon>
        <taxon>lamiids</taxon>
        <taxon>Solanales</taxon>
        <taxon>Solanaceae</taxon>
        <taxon>Solanoideae</taxon>
        <taxon>Datureae</taxon>
        <taxon>Datura</taxon>
    </lineage>
</organism>
<evidence type="ECO:0000313" key="3">
    <source>
        <dbReference type="Proteomes" id="UP000823775"/>
    </source>
</evidence>
<name>A0ABS8WMV6_DATST</name>
<protein>
    <submittedName>
        <fullName evidence="2">Uncharacterized protein</fullName>
    </submittedName>
</protein>
<feature type="region of interest" description="Disordered" evidence="1">
    <location>
        <begin position="1"/>
        <end position="20"/>
    </location>
</feature>